<evidence type="ECO:0000256" key="1">
    <source>
        <dbReference type="SAM" id="Phobius"/>
    </source>
</evidence>
<proteinExistence type="predicted"/>
<dbReference type="EMBL" id="GL877406">
    <property type="protein sequence ID" value="ELA48275.1"/>
    <property type="molecule type" value="Genomic_DNA"/>
</dbReference>
<keyword evidence="3" id="KW-1185">Reference proteome</keyword>
<dbReference type="VEuPathDB" id="MicrosporidiaDB:VCUG_00316"/>
<feature type="transmembrane region" description="Helical" evidence="1">
    <location>
        <begin position="342"/>
        <end position="360"/>
    </location>
</feature>
<reference evidence="3" key="1">
    <citation type="submission" date="2011-03" db="EMBL/GenBank/DDBJ databases">
        <title>The genome sequence of Vavraia culicis strain floridensis.</title>
        <authorList>
            <consortium name="The Broad Institute Genome Sequencing Platform"/>
            <person name="Cuomo C."/>
            <person name="Becnel J."/>
            <person name="Sanscrainte N."/>
            <person name="Young S.K."/>
            <person name="Zeng Q."/>
            <person name="Gargeya S."/>
            <person name="Fitzgerald M."/>
            <person name="Haas B."/>
            <person name="Abouelleil A."/>
            <person name="Alvarado L."/>
            <person name="Arachchi H.M."/>
            <person name="Berlin A."/>
            <person name="Chapman S.B."/>
            <person name="Gearin G."/>
            <person name="Goldberg J."/>
            <person name="Griggs A."/>
            <person name="Gujja S."/>
            <person name="Hansen M."/>
            <person name="Heiman D."/>
            <person name="Howarth C."/>
            <person name="Larimer J."/>
            <person name="Lui A."/>
            <person name="MacDonald P.J.P."/>
            <person name="McCowen C."/>
            <person name="Montmayeur A."/>
            <person name="Murphy C."/>
            <person name="Neiman D."/>
            <person name="Pearson M."/>
            <person name="Priest M."/>
            <person name="Roberts A."/>
            <person name="Saif S."/>
            <person name="Shea T."/>
            <person name="Sisk P."/>
            <person name="Stolte C."/>
            <person name="Sykes S."/>
            <person name="Wortman J."/>
            <person name="Nusbaum C."/>
            <person name="Birren B."/>
        </authorList>
    </citation>
    <scope>NUCLEOTIDE SEQUENCE [LARGE SCALE GENOMIC DNA]</scope>
    <source>
        <strain evidence="3">floridensis</strain>
    </source>
</reference>
<evidence type="ECO:0000313" key="3">
    <source>
        <dbReference type="Proteomes" id="UP000011081"/>
    </source>
</evidence>
<keyword evidence="1" id="KW-1133">Transmembrane helix</keyword>
<feature type="transmembrane region" description="Helical" evidence="1">
    <location>
        <begin position="128"/>
        <end position="146"/>
    </location>
</feature>
<sequence length="430" mass="50170">MQCVNIANGPVRGKKCCKKKCFIWRWDGDFGNVRNIFGIPSSTHAFLKNLSHALPYCSLSFITDVSSSFKNNKAVLKQKMFKAPKTGILFYLLHITHVLAHRTSFIFFNTSFFIYNYRRITGSISYPTIFSFMVPSLVYHVVELCFIHRCRTNRPLEVLEYVAFLCVFMMCVSRFVDCLFEKSPYIFIVLVSIQNVLSARIGLFYDYSLYEQCFNESVFYHRVLLMVFEEAPVYLSALFMTYITGVKSFQPYYHLCILLYVVAGAIQCVILLRKERMVVSVHENKPSKRNVPLFVLCLLCKTNEIFLFLVLTARTENISTVVFYFSIDFLFRLLPFKMPNNVFAYLSKVLIVALTFYCIIDQQFFHIYLSLVLFFANGFSNQMVYNAVDNTLMEQSLGDFIVFMLVSVFLPFFAKKYSLRDFIFFNAVRL</sequence>
<feature type="transmembrane region" description="Helical" evidence="1">
    <location>
        <begin position="88"/>
        <end position="108"/>
    </location>
</feature>
<dbReference type="OrthoDB" id="10330897at2759"/>
<accession>L2GYV1</accession>
<keyword evidence="1" id="KW-0472">Membrane</keyword>
<feature type="transmembrane region" description="Helical" evidence="1">
    <location>
        <begin position="397"/>
        <end position="414"/>
    </location>
</feature>
<feature type="transmembrane region" description="Helical" evidence="1">
    <location>
        <begin position="223"/>
        <end position="245"/>
    </location>
</feature>
<dbReference type="Proteomes" id="UP000011081">
    <property type="component" value="Unassembled WGS sequence"/>
</dbReference>
<gene>
    <name evidence="2" type="ORF">VCUG_00316</name>
</gene>
<keyword evidence="1" id="KW-0812">Transmembrane</keyword>
<evidence type="ECO:0000313" key="2">
    <source>
        <dbReference type="EMBL" id="ELA48275.1"/>
    </source>
</evidence>
<feature type="transmembrane region" description="Helical" evidence="1">
    <location>
        <begin position="158"/>
        <end position="176"/>
    </location>
</feature>
<dbReference type="RefSeq" id="XP_008073334.1">
    <property type="nucleotide sequence ID" value="XM_008075143.1"/>
</dbReference>
<name>L2GYV1_VAVCU</name>
<feature type="transmembrane region" description="Helical" evidence="1">
    <location>
        <begin position="251"/>
        <end position="272"/>
    </location>
</feature>
<feature type="transmembrane region" description="Helical" evidence="1">
    <location>
        <begin position="182"/>
        <end position="203"/>
    </location>
</feature>
<dbReference type="AlphaFoldDB" id="L2GYV1"/>
<dbReference type="HOGENOM" id="CLU_790328_0_0_1"/>
<protein>
    <submittedName>
        <fullName evidence="2">Uncharacterized protein</fullName>
    </submittedName>
</protein>
<organism evidence="2 3">
    <name type="scientific">Vavraia culicis (isolate floridensis)</name>
    <name type="common">Microsporidian parasite</name>
    <dbReference type="NCBI Taxonomy" id="948595"/>
    <lineage>
        <taxon>Eukaryota</taxon>
        <taxon>Fungi</taxon>
        <taxon>Fungi incertae sedis</taxon>
        <taxon>Microsporidia</taxon>
        <taxon>Pleistophoridae</taxon>
        <taxon>Vavraia</taxon>
    </lineage>
</organism>
<feature type="transmembrane region" description="Helical" evidence="1">
    <location>
        <begin position="367"/>
        <end position="385"/>
    </location>
</feature>
<dbReference type="InParanoid" id="L2GYV1"/>
<dbReference type="GeneID" id="19878205"/>